<keyword evidence="2" id="KW-1185">Reference proteome</keyword>
<dbReference type="Proteomes" id="UP001159427">
    <property type="component" value="Unassembled WGS sequence"/>
</dbReference>
<feature type="non-terminal residue" evidence="1">
    <location>
        <position position="1"/>
    </location>
</feature>
<sequence>LAKAVVGEELPTITYHRKCRNKFTLKRDLYNICKERIQGNEPELSERRSSFREPPTKSTTYKRVCSFCDKVSKYAKGKDVWEKLIQGIDLRADENIRKTALAKNDSKLLAIVSRDLVAAEACYHGTCHREYTRPKPETGTSSTLSFTSQDDQYACTEAAAYEKPFD</sequence>
<evidence type="ECO:0000313" key="2">
    <source>
        <dbReference type="Proteomes" id="UP001159427"/>
    </source>
</evidence>
<evidence type="ECO:0000313" key="1">
    <source>
        <dbReference type="EMBL" id="CAH3020963.1"/>
    </source>
</evidence>
<name>A0ABN8M0F7_9CNID</name>
<gene>
    <name evidence="1" type="ORF">PEVE_00009382</name>
</gene>
<proteinExistence type="predicted"/>
<comment type="caution">
    <text evidence="1">The sequence shown here is derived from an EMBL/GenBank/DDBJ whole genome shotgun (WGS) entry which is preliminary data.</text>
</comment>
<dbReference type="EMBL" id="CALNXI010000165">
    <property type="protein sequence ID" value="CAH3020963.1"/>
    <property type="molecule type" value="Genomic_DNA"/>
</dbReference>
<protein>
    <submittedName>
        <fullName evidence="1">Uncharacterized protein</fullName>
    </submittedName>
</protein>
<reference evidence="1 2" key="1">
    <citation type="submission" date="2022-05" db="EMBL/GenBank/DDBJ databases">
        <authorList>
            <consortium name="Genoscope - CEA"/>
            <person name="William W."/>
        </authorList>
    </citation>
    <scope>NUCLEOTIDE SEQUENCE [LARGE SCALE GENOMIC DNA]</scope>
</reference>
<accession>A0ABN8M0F7</accession>
<organism evidence="1 2">
    <name type="scientific">Porites evermanni</name>
    <dbReference type="NCBI Taxonomy" id="104178"/>
    <lineage>
        <taxon>Eukaryota</taxon>
        <taxon>Metazoa</taxon>
        <taxon>Cnidaria</taxon>
        <taxon>Anthozoa</taxon>
        <taxon>Hexacorallia</taxon>
        <taxon>Scleractinia</taxon>
        <taxon>Fungiina</taxon>
        <taxon>Poritidae</taxon>
        <taxon>Porites</taxon>
    </lineage>
</organism>